<comment type="caution">
    <text evidence="2">The sequence shown here is derived from an EMBL/GenBank/DDBJ whole genome shotgun (WGS) entry which is preliminary data.</text>
</comment>
<gene>
    <name evidence="2" type="ORF">ECRASSUSDP1_LOCUS17143</name>
</gene>
<dbReference type="AlphaFoldDB" id="A0AAD1XNC6"/>
<feature type="region of interest" description="Disordered" evidence="1">
    <location>
        <begin position="235"/>
        <end position="309"/>
    </location>
</feature>
<keyword evidence="3" id="KW-1185">Reference proteome</keyword>
<evidence type="ECO:0000256" key="1">
    <source>
        <dbReference type="SAM" id="MobiDB-lite"/>
    </source>
</evidence>
<protein>
    <submittedName>
        <fullName evidence="2">Uncharacterized protein</fullName>
    </submittedName>
</protein>
<proteinExistence type="predicted"/>
<accession>A0AAD1XNC6</accession>
<name>A0AAD1XNC6_EUPCR</name>
<evidence type="ECO:0000313" key="3">
    <source>
        <dbReference type="Proteomes" id="UP001295684"/>
    </source>
</evidence>
<sequence>MAAKSTSSLIASVLNGTISNIKDSAFLITSNSKVSNAYMISQILKSKLHKKCIIIKFLKDSLPKKLVEQAEEVQTDNFTAKKLTEKSFIIECIPTLSLGNKNNFESLKRMFQNGDSFDSIFTELGLSDHASLVIDSLNILTKIIGLKELDRIKFIPNLMPVYFFQNPKLVNEKVMKKYSKFFDVNLRLESTNLDEDKLQDVFYIGIKKSHARFEEKKYLLETTLSSLITTITEYKEPEAEEEKKEDLPQSTFSLKSQNNAESQARDNVELPYFVGENEDNGDKSNLFTVDDEDKIEEEEDPEYDVEEEY</sequence>
<feature type="compositionally biased region" description="Acidic residues" evidence="1">
    <location>
        <begin position="289"/>
        <end position="309"/>
    </location>
</feature>
<evidence type="ECO:0000313" key="2">
    <source>
        <dbReference type="EMBL" id="CAI2375779.1"/>
    </source>
</evidence>
<dbReference type="EMBL" id="CAMPGE010017284">
    <property type="protein sequence ID" value="CAI2375779.1"/>
    <property type="molecule type" value="Genomic_DNA"/>
</dbReference>
<feature type="compositionally biased region" description="Polar residues" evidence="1">
    <location>
        <begin position="248"/>
        <end position="262"/>
    </location>
</feature>
<organism evidence="2 3">
    <name type="scientific">Euplotes crassus</name>
    <dbReference type="NCBI Taxonomy" id="5936"/>
    <lineage>
        <taxon>Eukaryota</taxon>
        <taxon>Sar</taxon>
        <taxon>Alveolata</taxon>
        <taxon>Ciliophora</taxon>
        <taxon>Intramacronucleata</taxon>
        <taxon>Spirotrichea</taxon>
        <taxon>Hypotrichia</taxon>
        <taxon>Euplotida</taxon>
        <taxon>Euplotidae</taxon>
        <taxon>Moneuplotes</taxon>
    </lineage>
</organism>
<feature type="compositionally biased region" description="Basic and acidic residues" evidence="1">
    <location>
        <begin position="235"/>
        <end position="247"/>
    </location>
</feature>
<reference evidence="2" key="1">
    <citation type="submission" date="2023-07" db="EMBL/GenBank/DDBJ databases">
        <authorList>
            <consortium name="AG Swart"/>
            <person name="Singh M."/>
            <person name="Singh A."/>
            <person name="Seah K."/>
            <person name="Emmerich C."/>
        </authorList>
    </citation>
    <scope>NUCLEOTIDE SEQUENCE</scope>
    <source>
        <strain evidence="2">DP1</strain>
    </source>
</reference>
<dbReference type="Proteomes" id="UP001295684">
    <property type="component" value="Unassembled WGS sequence"/>
</dbReference>